<keyword evidence="5" id="KW-1185">Reference proteome</keyword>
<dbReference type="InterPro" id="IPR028098">
    <property type="entry name" value="Glyco_trans_4-like_N"/>
</dbReference>
<evidence type="ECO:0000313" key="5">
    <source>
        <dbReference type="Proteomes" id="UP001144341"/>
    </source>
</evidence>
<dbReference type="PANTHER" id="PTHR46401">
    <property type="entry name" value="GLYCOSYLTRANSFERASE WBBK-RELATED"/>
    <property type="match status" value="1"/>
</dbReference>
<comment type="caution">
    <text evidence="4">The sequence shown here is derived from an EMBL/GenBank/DDBJ whole genome shotgun (WGS) entry which is preliminary data.</text>
</comment>
<keyword evidence="1" id="KW-0808">Transferase</keyword>
<evidence type="ECO:0000259" key="3">
    <source>
        <dbReference type="Pfam" id="PF13439"/>
    </source>
</evidence>
<dbReference type="EMBL" id="JAPWGL010000003">
    <property type="protein sequence ID" value="MCZ4224378.1"/>
    <property type="molecule type" value="Genomic_DNA"/>
</dbReference>
<feature type="domain" description="Glycosyltransferase subfamily 4-like N-terminal" evidence="3">
    <location>
        <begin position="77"/>
        <end position="165"/>
    </location>
</feature>
<dbReference type="InterPro" id="IPR001296">
    <property type="entry name" value="Glyco_trans_1"/>
</dbReference>
<evidence type="ECO:0000313" key="4">
    <source>
        <dbReference type="EMBL" id="MCZ4224378.1"/>
    </source>
</evidence>
<dbReference type="SUPFAM" id="SSF53756">
    <property type="entry name" value="UDP-Glycosyltransferase/glycogen phosphorylase"/>
    <property type="match status" value="1"/>
</dbReference>
<dbReference type="Gene3D" id="3.40.50.2000">
    <property type="entry name" value="Glycogen Phosphorylase B"/>
    <property type="match status" value="2"/>
</dbReference>
<accession>A0ABT4KZL2</accession>
<evidence type="ECO:0000256" key="1">
    <source>
        <dbReference type="ARBA" id="ARBA00022679"/>
    </source>
</evidence>
<evidence type="ECO:0000259" key="2">
    <source>
        <dbReference type="Pfam" id="PF00534"/>
    </source>
</evidence>
<organism evidence="4 5">
    <name type="scientific">Pedobacter rhodius</name>
    <dbReference type="NCBI Taxonomy" id="3004098"/>
    <lineage>
        <taxon>Bacteria</taxon>
        <taxon>Pseudomonadati</taxon>
        <taxon>Bacteroidota</taxon>
        <taxon>Sphingobacteriia</taxon>
        <taxon>Sphingobacteriales</taxon>
        <taxon>Sphingobacteriaceae</taxon>
        <taxon>Pedobacter</taxon>
    </lineage>
</organism>
<dbReference type="Proteomes" id="UP001144341">
    <property type="component" value="Unassembled WGS sequence"/>
</dbReference>
<dbReference type="RefSeq" id="WP_269416150.1">
    <property type="nucleotide sequence ID" value="NZ_JAPWGL010000003.1"/>
</dbReference>
<gene>
    <name evidence="4" type="ORF">O0931_13765</name>
</gene>
<reference evidence="4" key="1">
    <citation type="submission" date="2022-12" db="EMBL/GenBank/DDBJ databases">
        <title>Genome sequence of SJ11.</title>
        <authorList>
            <person name="Woo H."/>
        </authorList>
    </citation>
    <scope>NUCLEOTIDE SEQUENCE</scope>
    <source>
        <strain evidence="4">SJ11</strain>
    </source>
</reference>
<dbReference type="CDD" id="cd03809">
    <property type="entry name" value="GT4_MtfB-like"/>
    <property type="match status" value="1"/>
</dbReference>
<dbReference type="Pfam" id="PF00534">
    <property type="entry name" value="Glycos_transf_1"/>
    <property type="match status" value="1"/>
</dbReference>
<dbReference type="Pfam" id="PF13439">
    <property type="entry name" value="Glyco_transf_4"/>
    <property type="match status" value="1"/>
</dbReference>
<sequence length="366" mass="41938">MSNIKTICIDCRILTTGIGTYVTSILAYFKGNDDWLIYALVAEGQNEILPLNIKLIPFKAGVYSVREQFEFSWKIPRVDIFWSPHYNIPLLPIKAKVRIVTIHDVYHLAYRSELTLKQKIYSKIVLAAAVKLSKKVITVSEFSKSEIIKYLKFDKNKINVIENGVKQIRNLKSFDAIQKKYNLPSKYILYLGSVKPHKNLKRLLEAYEQLNSTVKEANKVVIVGKVDGFITGDPKLISYIRENPSLKENVVFTGFIEDVDMDAIYSNANIFVFPSLYEGFGLPPLEAMLNECPVTTSSIPSLKEVCGNAAMYFDPSNIEDIKQKIESFIMDEDLKQQFVERGKICVKNFTWKNSYEKHLKIFDTIN</sequence>
<protein>
    <submittedName>
        <fullName evidence="4">Glycosyltransferase family 1 protein</fullName>
    </submittedName>
</protein>
<feature type="domain" description="Glycosyl transferase family 1" evidence="2">
    <location>
        <begin position="178"/>
        <end position="343"/>
    </location>
</feature>
<name>A0ABT4KZL2_9SPHI</name>
<proteinExistence type="predicted"/>
<dbReference type="PANTHER" id="PTHR46401:SF2">
    <property type="entry name" value="GLYCOSYLTRANSFERASE WBBK-RELATED"/>
    <property type="match status" value="1"/>
</dbReference>